<reference evidence="1" key="2">
    <citation type="submission" date="2017-05" db="UniProtKB">
        <authorList>
            <consortium name="EnsemblMetazoa"/>
        </authorList>
    </citation>
    <scope>IDENTIFICATION</scope>
</reference>
<evidence type="ECO:0000313" key="2">
    <source>
        <dbReference type="Proteomes" id="UP000007879"/>
    </source>
</evidence>
<dbReference type="SUPFAM" id="SSF47986">
    <property type="entry name" value="DEATH domain"/>
    <property type="match status" value="1"/>
</dbReference>
<dbReference type="InterPro" id="IPR011029">
    <property type="entry name" value="DEATH-like_dom_sf"/>
</dbReference>
<accession>A0A1X7SL94</accession>
<name>A0A1X7SL94_AMPQE</name>
<dbReference type="Gene3D" id="1.10.533.10">
    <property type="entry name" value="Death Domain, Fas"/>
    <property type="match status" value="1"/>
</dbReference>
<organism evidence="1">
    <name type="scientific">Amphimedon queenslandica</name>
    <name type="common">Sponge</name>
    <dbReference type="NCBI Taxonomy" id="400682"/>
    <lineage>
        <taxon>Eukaryota</taxon>
        <taxon>Metazoa</taxon>
        <taxon>Porifera</taxon>
        <taxon>Demospongiae</taxon>
        <taxon>Heteroscleromorpha</taxon>
        <taxon>Haplosclerida</taxon>
        <taxon>Niphatidae</taxon>
        <taxon>Amphimedon</taxon>
    </lineage>
</organism>
<dbReference type="CDD" id="cd01670">
    <property type="entry name" value="Death"/>
    <property type="match status" value="1"/>
</dbReference>
<protein>
    <recommendedName>
        <fullName evidence="3">Death domain-containing protein</fullName>
    </recommendedName>
</protein>
<gene>
    <name evidence="1" type="primary">109592540</name>
</gene>
<keyword evidence="2" id="KW-1185">Reference proteome</keyword>
<evidence type="ECO:0008006" key="3">
    <source>
        <dbReference type="Google" id="ProtNLM"/>
    </source>
</evidence>
<sequence>MWTVHFVVTKNNTSHIEKAVSEMSPRSCIRGDPEIVFSFDDEGQIVFDIKSSLFNGWELLPLQTPCKIRKADVDFHCSNDGGLSKVSLRVESPPHSNSFTHSITITGTRDPSLSIAITCSDPSLLPPVVREDDVPPPVNPSIRELMEEVAAKAPKEWIKIGTMLDIDQHVLDGFKSQYSPDLMECYRAVFNHWKDTVPRPYTWATIVKVLESGVVQRNVLAAEIRKKYI</sequence>
<dbReference type="EnsemblMetazoa" id="Aqu2.1.02814_001">
    <property type="protein sequence ID" value="Aqu2.1.02814_001"/>
    <property type="gene ID" value="Aqu2.1.02814"/>
</dbReference>
<dbReference type="KEGG" id="aqu:109592540"/>
<dbReference type="Proteomes" id="UP000007879">
    <property type="component" value="Unassembled WGS sequence"/>
</dbReference>
<dbReference type="EnsemblMetazoa" id="XM_020007967.1">
    <property type="protein sequence ID" value="XP_019863526.1"/>
    <property type="gene ID" value="LOC109592540"/>
</dbReference>
<reference evidence="2" key="1">
    <citation type="journal article" date="2010" name="Nature">
        <title>The Amphimedon queenslandica genome and the evolution of animal complexity.</title>
        <authorList>
            <person name="Srivastava M."/>
            <person name="Simakov O."/>
            <person name="Chapman J."/>
            <person name="Fahey B."/>
            <person name="Gauthier M.E."/>
            <person name="Mitros T."/>
            <person name="Richards G.S."/>
            <person name="Conaco C."/>
            <person name="Dacre M."/>
            <person name="Hellsten U."/>
            <person name="Larroux C."/>
            <person name="Putnam N.H."/>
            <person name="Stanke M."/>
            <person name="Adamska M."/>
            <person name="Darling A."/>
            <person name="Degnan S.M."/>
            <person name="Oakley T.H."/>
            <person name="Plachetzki D.C."/>
            <person name="Zhai Y."/>
            <person name="Adamski M."/>
            <person name="Calcino A."/>
            <person name="Cummins S.F."/>
            <person name="Goodstein D.M."/>
            <person name="Harris C."/>
            <person name="Jackson D.J."/>
            <person name="Leys S.P."/>
            <person name="Shu S."/>
            <person name="Woodcroft B.J."/>
            <person name="Vervoort M."/>
            <person name="Kosik K.S."/>
            <person name="Manning G."/>
            <person name="Degnan B.M."/>
            <person name="Rokhsar D.S."/>
        </authorList>
    </citation>
    <scope>NUCLEOTIDE SEQUENCE [LARGE SCALE GENOMIC DNA]</scope>
</reference>
<evidence type="ECO:0000313" key="1">
    <source>
        <dbReference type="EnsemblMetazoa" id="Aqu2.1.02814_001"/>
    </source>
</evidence>
<proteinExistence type="predicted"/>
<dbReference type="InParanoid" id="A0A1X7SL94"/>
<dbReference type="AlphaFoldDB" id="A0A1X7SL94"/>